<organism evidence="2">
    <name type="scientific">Aureoumbra lagunensis</name>
    <dbReference type="NCBI Taxonomy" id="44058"/>
    <lineage>
        <taxon>Eukaryota</taxon>
        <taxon>Sar</taxon>
        <taxon>Stramenopiles</taxon>
        <taxon>Ochrophyta</taxon>
        <taxon>Pelagophyceae</taxon>
        <taxon>Pelagomonadales</taxon>
        <taxon>Aureoumbra</taxon>
    </lineage>
</organism>
<evidence type="ECO:0000313" key="2">
    <source>
        <dbReference type="EMBL" id="CAE0365802.1"/>
    </source>
</evidence>
<protein>
    <submittedName>
        <fullName evidence="2">Uncharacterized protein</fullName>
    </submittedName>
</protein>
<dbReference type="EMBL" id="HBIJ01009322">
    <property type="protein sequence ID" value="CAE0365802.1"/>
    <property type="molecule type" value="Transcribed_RNA"/>
</dbReference>
<evidence type="ECO:0000256" key="1">
    <source>
        <dbReference type="SAM" id="Coils"/>
    </source>
</evidence>
<keyword evidence="1" id="KW-0175">Coiled coil</keyword>
<name>A0A7S3JX79_9STRA</name>
<proteinExistence type="predicted"/>
<dbReference type="AlphaFoldDB" id="A0A7S3JX79"/>
<gene>
    <name evidence="2" type="ORF">ALAG00032_LOCUS6546</name>
</gene>
<reference evidence="2" key="1">
    <citation type="submission" date="2021-01" db="EMBL/GenBank/DDBJ databases">
        <authorList>
            <person name="Corre E."/>
            <person name="Pelletier E."/>
            <person name="Niang G."/>
            <person name="Scheremetjew M."/>
            <person name="Finn R."/>
            <person name="Kale V."/>
            <person name="Holt S."/>
            <person name="Cochrane G."/>
            <person name="Meng A."/>
            <person name="Brown T."/>
            <person name="Cohen L."/>
        </authorList>
    </citation>
    <scope>NUCLEOTIDE SEQUENCE</scope>
    <source>
        <strain evidence="2">CCMP1510</strain>
    </source>
</reference>
<sequence>MEHYFENTAMTAAEISMTPLQSMIEDSGREWSIRQRIKLDELLRGARAKHREQLLAERKAVELAQRSAFEWRHRYEEATERLALNDTKWRQHLGQIVTESNQIATKAFSREMHALSQRLTNILPPLPLKRDTTLTNIFSRFENMNKTSLQNANQFLRQKVERAVTKVFEKSDRSLLQYVSAVQTHILLRCAAYTEREQKRNEDLLRKMDTAWRHRTSELVQHEYLQRRADTAFAAAAEAKLFSRLYTERAVHNLLRVRDAVHYSSAGSEAGRAGIACLQRELAVREAKSSRDLQEERDHRERLLESLGTQHAQEILRLETEHQVELEQLRLEHAEHCRHLEEFVRSKTLDEIKPAVKEQVRAALAANDAAHDWHRPVPENKEELTRLQQELDQARRLNSVLHNKLAEARRCDAQLLSAAKDAYLADRTVSLGKHIMHSEKYSPPADFNDDDDDFRIATRRRIDYSSRERRKSVPLVSYLATNLDRTRRRSPALLTKNHHHGQSSPTNQ</sequence>
<accession>A0A7S3JX79</accession>
<feature type="coiled-coil region" evidence="1">
    <location>
        <begin position="377"/>
        <end position="404"/>
    </location>
</feature>